<dbReference type="Proteomes" id="UP000467249">
    <property type="component" value="Chromosome"/>
</dbReference>
<reference evidence="1 2" key="1">
    <citation type="journal article" date="2019" name="Emerg. Microbes Infect.">
        <title>Comprehensive subspecies identification of 175 nontuberculous mycobacteria species based on 7547 genomic profiles.</title>
        <authorList>
            <person name="Matsumoto Y."/>
            <person name="Kinjo T."/>
            <person name="Motooka D."/>
            <person name="Nabeya D."/>
            <person name="Jung N."/>
            <person name="Uechi K."/>
            <person name="Horii T."/>
            <person name="Iida T."/>
            <person name="Fujita J."/>
            <person name="Nakamura S."/>
        </authorList>
    </citation>
    <scope>NUCLEOTIDE SEQUENCE [LARGE SCALE GENOMIC DNA]</scope>
    <source>
        <strain evidence="1 2">JCM 30275</strain>
    </source>
</reference>
<dbReference type="KEGG" id="many:MANY_36680"/>
<gene>
    <name evidence="1" type="ORF">MANY_36680</name>
</gene>
<dbReference type="EMBL" id="AP022620">
    <property type="protein sequence ID" value="BBZ78331.1"/>
    <property type="molecule type" value="Genomic_DNA"/>
</dbReference>
<accession>A0A6N4WGK7</accession>
<evidence type="ECO:0000313" key="1">
    <source>
        <dbReference type="EMBL" id="BBZ78331.1"/>
    </source>
</evidence>
<keyword evidence="2" id="KW-1185">Reference proteome</keyword>
<protein>
    <submittedName>
        <fullName evidence="1">Uncharacterized protein</fullName>
    </submittedName>
</protein>
<sequence length="41" mass="4596">MTLARMAAIKYERLQVDDGTYHCDDCDADCCPKECDAIKPS</sequence>
<proteinExistence type="predicted"/>
<organism evidence="1 2">
    <name type="scientific">Mycolicibacterium anyangense</name>
    <dbReference type="NCBI Taxonomy" id="1431246"/>
    <lineage>
        <taxon>Bacteria</taxon>
        <taxon>Bacillati</taxon>
        <taxon>Actinomycetota</taxon>
        <taxon>Actinomycetes</taxon>
        <taxon>Mycobacteriales</taxon>
        <taxon>Mycobacteriaceae</taxon>
        <taxon>Mycolicibacterium</taxon>
    </lineage>
</organism>
<name>A0A6N4WGK7_9MYCO</name>
<evidence type="ECO:0000313" key="2">
    <source>
        <dbReference type="Proteomes" id="UP000467249"/>
    </source>
</evidence>
<dbReference type="AlphaFoldDB" id="A0A6N4WGK7"/>